<dbReference type="InterPro" id="IPR041492">
    <property type="entry name" value="HAD_2"/>
</dbReference>
<dbReference type="NCBIfam" id="TIGR01549">
    <property type="entry name" value="HAD-SF-IA-v1"/>
    <property type="match status" value="1"/>
</dbReference>
<protein>
    <submittedName>
        <fullName evidence="1">HAD family hydrolase</fullName>
    </submittedName>
</protein>
<dbReference type="InterPro" id="IPR036412">
    <property type="entry name" value="HAD-like_sf"/>
</dbReference>
<keyword evidence="1" id="KW-0378">Hydrolase</keyword>
<dbReference type="SFLD" id="SFLDG01135">
    <property type="entry name" value="C1.5.6:_HAD__Beta-PGM__Phospha"/>
    <property type="match status" value="1"/>
</dbReference>
<dbReference type="PRINTS" id="PR00413">
    <property type="entry name" value="HADHALOGNASE"/>
</dbReference>
<dbReference type="Proteomes" id="UP000614469">
    <property type="component" value="Unassembled WGS sequence"/>
</dbReference>
<dbReference type="GO" id="GO:0016787">
    <property type="term" value="F:hydrolase activity"/>
    <property type="evidence" value="ECO:0007669"/>
    <property type="project" value="UniProtKB-KW"/>
</dbReference>
<dbReference type="Pfam" id="PF13419">
    <property type="entry name" value="HAD_2"/>
    <property type="match status" value="1"/>
</dbReference>
<evidence type="ECO:0000313" key="1">
    <source>
        <dbReference type="EMBL" id="MBC8334633.1"/>
    </source>
</evidence>
<dbReference type="CDD" id="cd16423">
    <property type="entry name" value="HAD_BPGM-like"/>
    <property type="match status" value="1"/>
</dbReference>
<dbReference type="AlphaFoldDB" id="A0A8J6TEJ2"/>
<dbReference type="SFLD" id="SFLDG01129">
    <property type="entry name" value="C1.5:_HAD__Beta-PGM__Phosphata"/>
    <property type="match status" value="1"/>
</dbReference>
<organism evidence="1 2">
    <name type="scientific">Candidatus Desulfolinea nitratireducens</name>
    <dbReference type="NCBI Taxonomy" id="2841698"/>
    <lineage>
        <taxon>Bacteria</taxon>
        <taxon>Bacillati</taxon>
        <taxon>Chloroflexota</taxon>
        <taxon>Anaerolineae</taxon>
        <taxon>Anaerolineales</taxon>
        <taxon>Anaerolineales incertae sedis</taxon>
        <taxon>Candidatus Desulfolinea</taxon>
    </lineage>
</organism>
<dbReference type="Gene3D" id="3.40.50.1000">
    <property type="entry name" value="HAD superfamily/HAD-like"/>
    <property type="match status" value="1"/>
</dbReference>
<dbReference type="EMBL" id="JACNJN010000073">
    <property type="protein sequence ID" value="MBC8334633.1"/>
    <property type="molecule type" value="Genomic_DNA"/>
</dbReference>
<sequence length="222" mass="24548">MLKALIFDFDGLILDTETPEFEVLQKIYAEYDAELSISKWGQIIGGSGAETFDPLADLEQLTGRKIHRQPLLDRWRAEADALIRANPVLTGVVELLDEAQHRGLKMAVASSSPHKWVDMHLQRLGLVDRFEHIICSDDVSRTKPSPELFLLALSKLNVRADQAVVFEDSPNGVKAANAAKIFVVAVSNPITSLLTFSGEDLRLESLAQFSLTKIAAEIGQIR</sequence>
<dbReference type="NCBIfam" id="TIGR01509">
    <property type="entry name" value="HAD-SF-IA-v3"/>
    <property type="match status" value="1"/>
</dbReference>
<reference evidence="1 2" key="1">
    <citation type="submission" date="2020-08" db="EMBL/GenBank/DDBJ databases">
        <title>Bridging the membrane lipid divide: bacteria of the FCB group superphylum have the potential to synthesize archaeal ether lipids.</title>
        <authorList>
            <person name="Villanueva L."/>
            <person name="Von Meijenfeldt F.A.B."/>
            <person name="Westbye A.B."/>
            <person name="Yadav S."/>
            <person name="Hopmans E.C."/>
            <person name="Dutilh B.E."/>
            <person name="Sinninghe Damste J.S."/>
        </authorList>
    </citation>
    <scope>NUCLEOTIDE SEQUENCE [LARGE SCALE GENOMIC DNA]</scope>
    <source>
        <strain evidence="1">NIOZ-UU36</strain>
    </source>
</reference>
<evidence type="ECO:0000313" key="2">
    <source>
        <dbReference type="Proteomes" id="UP000614469"/>
    </source>
</evidence>
<dbReference type="SFLD" id="SFLDS00003">
    <property type="entry name" value="Haloacid_Dehalogenase"/>
    <property type="match status" value="1"/>
</dbReference>
<gene>
    <name evidence="1" type="ORF">H8E29_05160</name>
</gene>
<dbReference type="InterPro" id="IPR006439">
    <property type="entry name" value="HAD-SF_hydro_IA"/>
</dbReference>
<name>A0A8J6TEJ2_9CHLR</name>
<accession>A0A8J6TEJ2</accession>
<dbReference type="PANTHER" id="PTHR18901">
    <property type="entry name" value="2-DEOXYGLUCOSE-6-PHOSPHATE PHOSPHATASE 2"/>
    <property type="match status" value="1"/>
</dbReference>
<dbReference type="PANTHER" id="PTHR18901:SF38">
    <property type="entry name" value="PSEUDOURIDINE-5'-PHOSPHATASE"/>
    <property type="match status" value="1"/>
</dbReference>
<dbReference type="InterPro" id="IPR023214">
    <property type="entry name" value="HAD_sf"/>
</dbReference>
<comment type="caution">
    <text evidence="1">The sequence shown here is derived from an EMBL/GenBank/DDBJ whole genome shotgun (WGS) entry which is preliminary data.</text>
</comment>
<dbReference type="InterPro" id="IPR023198">
    <property type="entry name" value="PGP-like_dom2"/>
</dbReference>
<dbReference type="Gene3D" id="1.10.150.240">
    <property type="entry name" value="Putative phosphatase, domain 2"/>
    <property type="match status" value="1"/>
</dbReference>
<dbReference type="SUPFAM" id="SSF56784">
    <property type="entry name" value="HAD-like"/>
    <property type="match status" value="1"/>
</dbReference>
<proteinExistence type="predicted"/>